<name>A0A557SX42_9ARCH</name>
<evidence type="ECO:0000313" key="1">
    <source>
        <dbReference type="EMBL" id="TVP41175.1"/>
    </source>
</evidence>
<sequence>MNDRVYEKKKQLILRFTKKHRKVDDSFILNEVNIDYDTLMKIISELRREGRLD</sequence>
<evidence type="ECO:0008006" key="3">
    <source>
        <dbReference type="Google" id="ProtNLM"/>
    </source>
</evidence>
<comment type="caution">
    <text evidence="1">The sequence shown here is derived from an EMBL/GenBank/DDBJ whole genome shotgun (WGS) entry which is preliminary data.</text>
</comment>
<dbReference type="Proteomes" id="UP000315289">
    <property type="component" value="Unassembled WGS sequence"/>
</dbReference>
<gene>
    <name evidence="1" type="ORF">NARC_40138</name>
</gene>
<dbReference type="AlphaFoldDB" id="A0A557SX42"/>
<dbReference type="RefSeq" id="WP_186434082.1">
    <property type="nucleotide sequence ID" value="NZ_ML675580.1"/>
</dbReference>
<accession>A0A557SX42</accession>
<organism evidence="1 2">
    <name type="scientific">Candidatus Nitrosocosmicus arcticus</name>
    <dbReference type="NCBI Taxonomy" id="2035267"/>
    <lineage>
        <taxon>Archaea</taxon>
        <taxon>Nitrososphaerota</taxon>
        <taxon>Nitrososphaeria</taxon>
        <taxon>Nitrososphaerales</taxon>
        <taxon>Nitrososphaeraceae</taxon>
        <taxon>Candidatus Nitrosocosmicus</taxon>
    </lineage>
</organism>
<protein>
    <recommendedName>
        <fullName evidence="3">MarR family transcriptional regulator</fullName>
    </recommendedName>
</protein>
<keyword evidence="2" id="KW-1185">Reference proteome</keyword>
<dbReference type="EMBL" id="VOAH01000004">
    <property type="protein sequence ID" value="TVP41175.1"/>
    <property type="molecule type" value="Genomic_DNA"/>
</dbReference>
<proteinExistence type="predicted"/>
<dbReference type="OrthoDB" id="11286at2157"/>
<reference evidence="1 2" key="1">
    <citation type="journal article" date="2019" name="Front. Microbiol.">
        <title>Ammonia Oxidation by the Arctic Terrestrial Thaumarchaeote Candidatus Nitrosocosmicus arcticus Is Stimulated by Increasing Temperatures.</title>
        <authorList>
            <person name="Alves R.J.E."/>
            <person name="Kerou M."/>
            <person name="Zappe A."/>
            <person name="Bittner R."/>
            <person name="Abby S.S."/>
            <person name="Schmidt H.A."/>
            <person name="Pfeifer K."/>
            <person name="Schleper C."/>
        </authorList>
    </citation>
    <scope>NUCLEOTIDE SEQUENCE [LARGE SCALE GENOMIC DNA]</scope>
    <source>
        <strain evidence="1 2">Kfb</strain>
    </source>
</reference>
<evidence type="ECO:0000313" key="2">
    <source>
        <dbReference type="Proteomes" id="UP000315289"/>
    </source>
</evidence>